<organism evidence="2 3">
    <name type="scientific">Winogradskyella bathintestinalis</name>
    <dbReference type="NCBI Taxonomy" id="3035208"/>
    <lineage>
        <taxon>Bacteria</taxon>
        <taxon>Pseudomonadati</taxon>
        <taxon>Bacteroidota</taxon>
        <taxon>Flavobacteriia</taxon>
        <taxon>Flavobacteriales</taxon>
        <taxon>Flavobacteriaceae</taxon>
        <taxon>Winogradskyella</taxon>
    </lineage>
</organism>
<feature type="transmembrane region" description="Helical" evidence="1">
    <location>
        <begin position="215"/>
        <end position="236"/>
    </location>
</feature>
<keyword evidence="1" id="KW-0472">Membrane</keyword>
<reference evidence="2 3" key="1">
    <citation type="journal article" date="2023" name="Int. J. Syst. Evol. Microbiol.">
        <title>Winogradskyella bathintestinalis sp. nov., isolated from the intestine of the deep-sea loosejaw dragonfish, Malacosteus niger.</title>
        <authorList>
            <person name="Uniacke-Lowe S."/>
            <person name="Johnson C.N."/>
            <person name="Stanton C."/>
            <person name="Hill C."/>
            <person name="Ross P."/>
        </authorList>
    </citation>
    <scope>NUCLEOTIDE SEQUENCE [LARGE SCALE GENOMIC DNA]</scope>
    <source>
        <strain evidence="2 3">APC 3343</strain>
    </source>
</reference>
<name>A0ABT7ZZ15_9FLAO</name>
<dbReference type="Proteomes" id="UP001231197">
    <property type="component" value="Unassembled WGS sequence"/>
</dbReference>
<feature type="transmembrane region" description="Helical" evidence="1">
    <location>
        <begin position="256"/>
        <end position="273"/>
    </location>
</feature>
<keyword evidence="3" id="KW-1185">Reference proteome</keyword>
<keyword evidence="1" id="KW-0812">Transmembrane</keyword>
<keyword evidence="1" id="KW-1133">Transmembrane helix</keyword>
<gene>
    <name evidence="2" type="ORF">QMA06_16120</name>
</gene>
<feature type="transmembrane region" description="Helical" evidence="1">
    <location>
        <begin position="26"/>
        <end position="48"/>
    </location>
</feature>
<comment type="caution">
    <text evidence="2">The sequence shown here is derived from an EMBL/GenBank/DDBJ whole genome shotgun (WGS) entry which is preliminary data.</text>
</comment>
<sequence>MEEEYNRKKYESPIRRMMGMMKKRQFRIGMILVYLGAILFVFDNIYNLELYNSEQILKTILRFSPIILMVLGIGYLMFGYLEGNKSLKPNEPEVSKNQDNSKINFELKRFIEEIRHNQERGRYENREIIKRLEEQFEKQSDLQLNKNQKDELFNSLKESFTENVNDDFFEKLNENISIELTKEKRSRLDFLLNDFESIKRRLSSEIEKLSRKANINLVIGSLTTIVALITLSLLVFQNGIKLTSYTEILYHYLPRLSLIIFIEVFAYFFLRLYKLNLNDMKYFQNELTTVELKLASITTAINFGKDIDISAITLELAKTERNFILKKGETTVELEKAKINKSDINELVKSITNSVKVGKN</sequence>
<evidence type="ECO:0000256" key="1">
    <source>
        <dbReference type="SAM" id="Phobius"/>
    </source>
</evidence>
<protein>
    <submittedName>
        <fullName evidence="2">Uncharacterized protein</fullName>
    </submittedName>
</protein>
<accession>A0ABT7ZZ15</accession>
<dbReference type="RefSeq" id="WP_290207948.1">
    <property type="nucleotide sequence ID" value="NZ_JASDDK010000017.1"/>
</dbReference>
<evidence type="ECO:0000313" key="3">
    <source>
        <dbReference type="Proteomes" id="UP001231197"/>
    </source>
</evidence>
<evidence type="ECO:0000313" key="2">
    <source>
        <dbReference type="EMBL" id="MDN3494248.1"/>
    </source>
</evidence>
<feature type="transmembrane region" description="Helical" evidence="1">
    <location>
        <begin position="60"/>
        <end position="81"/>
    </location>
</feature>
<dbReference type="EMBL" id="JASDDK010000017">
    <property type="protein sequence ID" value="MDN3494248.1"/>
    <property type="molecule type" value="Genomic_DNA"/>
</dbReference>
<proteinExistence type="predicted"/>